<organism evidence="6 7">
    <name type="scientific">Saxophila tyrrhenica</name>
    <dbReference type="NCBI Taxonomy" id="1690608"/>
    <lineage>
        <taxon>Eukaryota</taxon>
        <taxon>Fungi</taxon>
        <taxon>Dikarya</taxon>
        <taxon>Ascomycota</taxon>
        <taxon>Pezizomycotina</taxon>
        <taxon>Dothideomycetes</taxon>
        <taxon>Dothideomycetidae</taxon>
        <taxon>Mycosphaerellales</taxon>
        <taxon>Extremaceae</taxon>
        <taxon>Saxophila</taxon>
    </lineage>
</organism>
<evidence type="ECO:0000256" key="3">
    <source>
        <dbReference type="ARBA" id="ARBA00022737"/>
    </source>
</evidence>
<dbReference type="GO" id="GO:0034967">
    <property type="term" value="C:Set3 complex"/>
    <property type="evidence" value="ECO:0007669"/>
    <property type="project" value="TreeGrafter"/>
</dbReference>
<dbReference type="InterPro" id="IPR036322">
    <property type="entry name" value="WD40_repeat_dom_sf"/>
</dbReference>
<keyword evidence="4" id="KW-0539">Nucleus</keyword>
<dbReference type="PANTHER" id="PTHR22846">
    <property type="entry name" value="WD40 REPEAT PROTEIN"/>
    <property type="match status" value="1"/>
</dbReference>
<dbReference type="InterPro" id="IPR045183">
    <property type="entry name" value="Ebi-like"/>
</dbReference>
<evidence type="ECO:0000256" key="4">
    <source>
        <dbReference type="ARBA" id="ARBA00023242"/>
    </source>
</evidence>
<evidence type="ECO:0000313" key="7">
    <source>
        <dbReference type="Proteomes" id="UP001337655"/>
    </source>
</evidence>
<feature type="region of interest" description="Disordered" evidence="5">
    <location>
        <begin position="95"/>
        <end position="191"/>
    </location>
</feature>
<keyword evidence="7" id="KW-1185">Reference proteome</keyword>
<dbReference type="GeneID" id="89922187"/>
<comment type="caution">
    <text evidence="6">The sequence shown here is derived from an EMBL/GenBank/DDBJ whole genome shotgun (WGS) entry which is preliminary data.</text>
</comment>
<keyword evidence="3" id="KW-0677">Repeat</keyword>
<dbReference type="InterPro" id="IPR006594">
    <property type="entry name" value="LisH"/>
</dbReference>
<sequence>MPPSGGTLHSDHVNYLILRYLQEAGHEKAATAFYTDWHRGPEHRDPESYPFAPAVRRGELISVIQDGLYHDELLSRVKNNERKFLFTGANATERAREWEAPGRSWMDEDTSRPSTSGGGKRKGRPPAMRPPDEFPTPAPKRQRRSEGSEGVHLNGDAMDVDAASGDGEAEEDGEPVSPAMGEDGEELDVPQPRYDSMDVAVQTDFKAGPKTSTMSWKVDRPGATIYHSMFNPDSSAENGRTLMTVGENLCRFYQVPESPDEVKQIARIDQPSLPPNSVITASTWHPEGHTAVCAVDTIRNFSDGRSRSDQQILSHSRHGGTSASFLLPPLLDPPGLMLAMRYSSAGNYLLVIRMNPRRGMVLIYDTSPNSRSQEPVAWRISEDRIFDAFWDDDELKSFVLCGEHDLIERWALRDSAPTPVMNGVTDEDMPANRLTRLDSHSSDPQSLLRWDKMTHDNKRTYAFASIGDDRSTLKIPNLHSQNSYWRAEGIDVSGQITAFAFRPLVDAPKPALLLVTVDNGACHLYSHEDPANGVSHRKLSFHLSEGPALALAWSHDGQYVAIGGHELVEIWDIDSLVELVGRPMSYWAEAKESSHAPLVTWRLDVATAKLRNGEHEEDKPLSEPSLSWSADGERLAFAVDKQIAVISFRPPLSRELPPHENGVATTNGHDHAP</sequence>
<dbReference type="Gene3D" id="2.130.10.10">
    <property type="entry name" value="YVTN repeat-like/Quinoprotein amine dehydrogenase"/>
    <property type="match status" value="1"/>
</dbReference>
<name>A0AAV9PR26_9PEZI</name>
<dbReference type="SUPFAM" id="SSF50978">
    <property type="entry name" value="WD40 repeat-like"/>
    <property type="match status" value="1"/>
</dbReference>
<accession>A0AAV9PR26</accession>
<dbReference type="Proteomes" id="UP001337655">
    <property type="component" value="Unassembled WGS sequence"/>
</dbReference>
<evidence type="ECO:0000256" key="5">
    <source>
        <dbReference type="SAM" id="MobiDB-lite"/>
    </source>
</evidence>
<feature type="compositionally biased region" description="Pro residues" evidence="5">
    <location>
        <begin position="127"/>
        <end position="138"/>
    </location>
</feature>
<dbReference type="GO" id="GO:0006357">
    <property type="term" value="P:regulation of transcription by RNA polymerase II"/>
    <property type="evidence" value="ECO:0007669"/>
    <property type="project" value="TreeGrafter"/>
</dbReference>
<dbReference type="RefSeq" id="XP_064664336.1">
    <property type="nucleotide sequence ID" value="XM_064798102.1"/>
</dbReference>
<evidence type="ECO:0000313" key="6">
    <source>
        <dbReference type="EMBL" id="KAK5175698.1"/>
    </source>
</evidence>
<dbReference type="InterPro" id="IPR015943">
    <property type="entry name" value="WD40/YVTN_repeat-like_dom_sf"/>
</dbReference>
<proteinExistence type="predicted"/>
<evidence type="ECO:0000256" key="2">
    <source>
        <dbReference type="ARBA" id="ARBA00022574"/>
    </source>
</evidence>
<evidence type="ECO:0000256" key="1">
    <source>
        <dbReference type="ARBA" id="ARBA00004123"/>
    </source>
</evidence>
<gene>
    <name evidence="6" type="ORF">LTR77_000837</name>
</gene>
<keyword evidence="2" id="KW-0853">WD repeat</keyword>
<reference evidence="6 7" key="1">
    <citation type="submission" date="2023-08" db="EMBL/GenBank/DDBJ databases">
        <title>Black Yeasts Isolated from many extreme environments.</title>
        <authorList>
            <person name="Coleine C."/>
            <person name="Stajich J.E."/>
            <person name="Selbmann L."/>
        </authorList>
    </citation>
    <scope>NUCLEOTIDE SEQUENCE [LARGE SCALE GENOMIC DNA]</scope>
    <source>
        <strain evidence="6 7">CCFEE 5935</strain>
    </source>
</reference>
<dbReference type="Gene3D" id="1.20.960.30">
    <property type="match status" value="1"/>
</dbReference>
<dbReference type="EMBL" id="JAVRRT010000001">
    <property type="protein sequence ID" value="KAK5175698.1"/>
    <property type="molecule type" value="Genomic_DNA"/>
</dbReference>
<dbReference type="AlphaFoldDB" id="A0AAV9PR26"/>
<dbReference type="Pfam" id="PF08513">
    <property type="entry name" value="LisH"/>
    <property type="match status" value="1"/>
</dbReference>
<evidence type="ECO:0008006" key="8">
    <source>
        <dbReference type="Google" id="ProtNLM"/>
    </source>
</evidence>
<dbReference type="GO" id="GO:0003714">
    <property type="term" value="F:transcription corepressor activity"/>
    <property type="evidence" value="ECO:0007669"/>
    <property type="project" value="InterPro"/>
</dbReference>
<feature type="compositionally biased region" description="Basic and acidic residues" evidence="5">
    <location>
        <begin position="95"/>
        <end position="111"/>
    </location>
</feature>
<protein>
    <recommendedName>
        <fullName evidence="8">LisH domain-containing protein</fullName>
    </recommendedName>
</protein>
<comment type="subcellular location">
    <subcellularLocation>
        <location evidence="1">Nucleus</location>
    </subcellularLocation>
</comment>
<dbReference type="PANTHER" id="PTHR22846:SF2">
    <property type="entry name" value="F-BOX-LIKE_WD REPEAT-CONTAINING PROTEIN EBI"/>
    <property type="match status" value="1"/>
</dbReference>